<reference evidence="1 2" key="1">
    <citation type="submission" date="2024-04" db="EMBL/GenBank/DDBJ databases">
        <title>Tritrichomonas musculus Genome.</title>
        <authorList>
            <person name="Alves-Ferreira E."/>
            <person name="Grigg M."/>
            <person name="Lorenzi H."/>
            <person name="Galac M."/>
        </authorList>
    </citation>
    <scope>NUCLEOTIDE SEQUENCE [LARGE SCALE GENOMIC DNA]</scope>
    <source>
        <strain evidence="1 2">EAF2021</strain>
    </source>
</reference>
<evidence type="ECO:0000313" key="1">
    <source>
        <dbReference type="EMBL" id="KAK8896099.1"/>
    </source>
</evidence>
<protein>
    <submittedName>
        <fullName evidence="1">Uncharacterized protein</fullName>
    </submittedName>
</protein>
<evidence type="ECO:0000313" key="2">
    <source>
        <dbReference type="Proteomes" id="UP001470230"/>
    </source>
</evidence>
<name>A0ABR2KY90_9EUKA</name>
<sequence>MSNIPQTSFSHICQAVLGRPQLRANWPWKSSSSSFIQIFSDFQKMNIPWWKLGKMAGIFFFYDHILINIELLSQATSENPEALQKSIEQDNFTRIETPNYLKELFLNNIQLQTDNWVLYSIKEAFDSERLVELLHKMKCPSITSFQGEQVEKKPLPSLSYNYFEQASYQSNEELLQKSLAFDPCPGLYYQSLIPSERLSTVTNKCWLFQTPEDLS</sequence>
<accession>A0ABR2KY90</accession>
<keyword evidence="2" id="KW-1185">Reference proteome</keyword>
<dbReference type="Proteomes" id="UP001470230">
    <property type="component" value="Unassembled WGS sequence"/>
</dbReference>
<organism evidence="1 2">
    <name type="scientific">Tritrichomonas musculus</name>
    <dbReference type="NCBI Taxonomy" id="1915356"/>
    <lineage>
        <taxon>Eukaryota</taxon>
        <taxon>Metamonada</taxon>
        <taxon>Parabasalia</taxon>
        <taxon>Tritrichomonadida</taxon>
        <taxon>Tritrichomonadidae</taxon>
        <taxon>Tritrichomonas</taxon>
    </lineage>
</organism>
<comment type="caution">
    <text evidence="1">The sequence shown here is derived from an EMBL/GenBank/DDBJ whole genome shotgun (WGS) entry which is preliminary data.</text>
</comment>
<gene>
    <name evidence="1" type="ORF">M9Y10_013990</name>
</gene>
<dbReference type="EMBL" id="JAPFFF010000002">
    <property type="protein sequence ID" value="KAK8896099.1"/>
    <property type="molecule type" value="Genomic_DNA"/>
</dbReference>
<proteinExistence type="predicted"/>